<keyword evidence="1" id="KW-0175">Coiled coil</keyword>
<sequence length="182" mass="20820">MPPKKSSKALAKLQKQIQRVEDESVKQQQRNRHLRLDVERLGTVLERRTRERDVAYAELETILERRPTKLKTVQALTKEHDKLAKRLTKDARSNAASFTETASTPQATDLWELRVAEEEYQLEVARLKPLADRLARLDFALAEEQDEDARDRLGVERAAVLSKMRGDDFWAPNQGGGNGQFG</sequence>
<proteinExistence type="predicted"/>
<feature type="coiled-coil region" evidence="1">
    <location>
        <begin position="10"/>
        <end position="37"/>
    </location>
</feature>
<evidence type="ECO:0000313" key="2">
    <source>
        <dbReference type="EMBL" id="CAE0700600.1"/>
    </source>
</evidence>
<reference evidence="2" key="1">
    <citation type="submission" date="2021-01" db="EMBL/GenBank/DDBJ databases">
        <authorList>
            <person name="Corre E."/>
            <person name="Pelletier E."/>
            <person name="Niang G."/>
            <person name="Scheremetjew M."/>
            <person name="Finn R."/>
            <person name="Kale V."/>
            <person name="Holt S."/>
            <person name="Cochrane G."/>
            <person name="Meng A."/>
            <person name="Brown T."/>
            <person name="Cohen L."/>
        </authorList>
    </citation>
    <scope>NUCLEOTIDE SEQUENCE</scope>
    <source>
        <strain evidence="2">CCMP1756</strain>
    </source>
</reference>
<dbReference type="EMBL" id="HBIW01018625">
    <property type="protein sequence ID" value="CAE0700600.1"/>
    <property type="molecule type" value="Transcribed_RNA"/>
</dbReference>
<dbReference type="AlphaFoldDB" id="A0A7S4A191"/>
<organism evidence="2">
    <name type="scientific">Pelagomonas calceolata</name>
    <dbReference type="NCBI Taxonomy" id="35677"/>
    <lineage>
        <taxon>Eukaryota</taxon>
        <taxon>Sar</taxon>
        <taxon>Stramenopiles</taxon>
        <taxon>Ochrophyta</taxon>
        <taxon>Pelagophyceae</taxon>
        <taxon>Pelagomonadales</taxon>
        <taxon>Pelagomonadaceae</taxon>
        <taxon>Pelagomonas</taxon>
    </lineage>
</organism>
<name>A0A7S4A191_9STRA</name>
<evidence type="ECO:0000256" key="1">
    <source>
        <dbReference type="SAM" id="Coils"/>
    </source>
</evidence>
<protein>
    <submittedName>
        <fullName evidence="2">Uncharacterized protein</fullName>
    </submittedName>
</protein>
<gene>
    <name evidence="2" type="ORF">PCAL00307_LOCUS16036</name>
</gene>
<accession>A0A7S4A191</accession>